<evidence type="ECO:0000256" key="17">
    <source>
        <dbReference type="ARBA" id="ARBA00038923"/>
    </source>
</evidence>
<evidence type="ECO:0000256" key="14">
    <source>
        <dbReference type="ARBA" id="ARBA00023315"/>
    </source>
</evidence>
<dbReference type="EMBL" id="JAKKPZ010000016">
    <property type="protein sequence ID" value="KAI1713084.1"/>
    <property type="molecule type" value="Genomic_DNA"/>
</dbReference>
<feature type="transmembrane region" description="Helical" evidence="19">
    <location>
        <begin position="93"/>
        <end position="114"/>
    </location>
</feature>
<keyword evidence="10" id="KW-0443">Lipid metabolism</keyword>
<proteinExistence type="inferred from homology"/>
<keyword evidence="12" id="KW-0594">Phospholipid biosynthesis</keyword>
<feature type="transmembrane region" description="Helical" evidence="19">
    <location>
        <begin position="49"/>
        <end position="81"/>
    </location>
</feature>
<dbReference type="Proteomes" id="UP001201812">
    <property type="component" value="Unassembled WGS sequence"/>
</dbReference>
<dbReference type="InterPro" id="IPR049941">
    <property type="entry name" value="LPLAT_7/PORCN-like"/>
</dbReference>
<comment type="pathway">
    <text evidence="15">Phospholipid metabolism.</text>
</comment>
<gene>
    <name evidence="20" type="ORF">DdX_09156</name>
</gene>
<evidence type="ECO:0000256" key="13">
    <source>
        <dbReference type="ARBA" id="ARBA00023264"/>
    </source>
</evidence>
<evidence type="ECO:0000256" key="8">
    <source>
        <dbReference type="ARBA" id="ARBA00022824"/>
    </source>
</evidence>
<feature type="transmembrane region" description="Helical" evidence="19">
    <location>
        <begin position="20"/>
        <end position="37"/>
    </location>
</feature>
<dbReference type="PANTHER" id="PTHR13906:SF14">
    <property type="entry name" value="LYSOPHOSPHOLIPID ACYLTRANSFERASE 5"/>
    <property type="match status" value="1"/>
</dbReference>
<evidence type="ECO:0000256" key="3">
    <source>
        <dbReference type="ARBA" id="ARBA00005074"/>
    </source>
</evidence>
<evidence type="ECO:0000313" key="21">
    <source>
        <dbReference type="Proteomes" id="UP001201812"/>
    </source>
</evidence>
<sequence>MGVVATLSGLTSVPEDGLRLILSMLAGYPLAALYRTFLYNKPAVVQHYFIVTIGILLHLFNCGTTLSVALAHICFLGHLLVGYFVAETATYDITWTTPFCILTLRLIGLVMDVYDGQKPKEKLKPDQVSTAIPHPPSLLEIASFSLFFAGTLVGPQFTFSRYRRFINGEFLDNGEVRQSSIMASIKRFVAGVTFAVFHKWGTLWVPDAYFNSPEFFNAPFHWKVIWNTIWFRATMYRYCFAFLITEGAVTLCGLSYNGKDSTGEDKWDGIRDIHIGKFELGSDFQSVIESFNCGTNAFAKNHVFRRLKWLGNKYYSQGITLFYLALWHGYHLGYFLLFAVEFACVVAQEMLYDVIRKTPGATEFFNQSWMKPFNWLFGRIVINTSMAFAFLTFGLVKKEVWIGPLKAMYFWGYIVYFLVLPPIFIALLKALPHKKKPHKHEENDKKKEL</sequence>
<keyword evidence="8" id="KW-0256">Endoplasmic reticulum</keyword>
<evidence type="ECO:0000313" key="20">
    <source>
        <dbReference type="EMBL" id="KAI1713084.1"/>
    </source>
</evidence>
<evidence type="ECO:0000256" key="12">
    <source>
        <dbReference type="ARBA" id="ARBA00023209"/>
    </source>
</evidence>
<dbReference type="GO" id="GO:0047184">
    <property type="term" value="F:1-acylglycerophosphocholine O-acyltransferase activity"/>
    <property type="evidence" value="ECO:0007669"/>
    <property type="project" value="UniProtKB-EC"/>
</dbReference>
<dbReference type="GO" id="GO:0006656">
    <property type="term" value="P:phosphatidylcholine biosynthetic process"/>
    <property type="evidence" value="ECO:0007669"/>
    <property type="project" value="TreeGrafter"/>
</dbReference>
<feature type="transmembrane region" description="Helical" evidence="19">
    <location>
        <begin position="408"/>
        <end position="428"/>
    </location>
</feature>
<comment type="pathway">
    <text evidence="3">Lipid metabolism; phospholipid metabolism.</text>
</comment>
<dbReference type="GO" id="GO:0005783">
    <property type="term" value="C:endoplasmic reticulum"/>
    <property type="evidence" value="ECO:0007669"/>
    <property type="project" value="UniProtKB-SubCell"/>
</dbReference>
<protein>
    <recommendedName>
        <fullName evidence="18">Lysophospholipid acyltransferase 5</fullName>
        <ecNumber evidence="16">2.3.1.23</ecNumber>
        <ecNumber evidence="17">2.3.1.n6</ecNumber>
    </recommendedName>
</protein>
<keyword evidence="21" id="KW-1185">Reference proteome</keyword>
<keyword evidence="11 19" id="KW-0472">Membrane</keyword>
<keyword evidence="13" id="KW-1208">Phospholipid metabolism</keyword>
<dbReference type="GO" id="GO:0030258">
    <property type="term" value="P:lipid modification"/>
    <property type="evidence" value="ECO:0007669"/>
    <property type="project" value="TreeGrafter"/>
</dbReference>
<keyword evidence="9 19" id="KW-1133">Transmembrane helix</keyword>
<dbReference type="EC" id="2.3.1.23" evidence="16"/>
<name>A0AAD4N672_9BILA</name>
<evidence type="ECO:0000256" key="2">
    <source>
        <dbReference type="ARBA" id="ARBA00004240"/>
    </source>
</evidence>
<keyword evidence="6" id="KW-0808">Transferase</keyword>
<evidence type="ECO:0000256" key="15">
    <source>
        <dbReference type="ARBA" id="ARBA00025707"/>
    </source>
</evidence>
<keyword evidence="14" id="KW-0012">Acyltransferase</keyword>
<comment type="caution">
    <text evidence="20">The sequence shown here is derived from an EMBL/GenBank/DDBJ whole genome shotgun (WGS) entry which is preliminary data.</text>
</comment>
<dbReference type="Pfam" id="PF03062">
    <property type="entry name" value="MBOAT"/>
    <property type="match status" value="1"/>
</dbReference>
<evidence type="ECO:0000256" key="19">
    <source>
        <dbReference type="SAM" id="Phobius"/>
    </source>
</evidence>
<comment type="subcellular location">
    <subcellularLocation>
        <location evidence="2">Endoplasmic reticulum</location>
    </subcellularLocation>
    <subcellularLocation>
        <location evidence="1">Membrane</location>
        <topology evidence="1">Multi-pass membrane protein</topology>
    </subcellularLocation>
</comment>
<evidence type="ECO:0000256" key="1">
    <source>
        <dbReference type="ARBA" id="ARBA00004141"/>
    </source>
</evidence>
<dbReference type="GO" id="GO:0071617">
    <property type="term" value="F:lysophospholipid acyltransferase activity"/>
    <property type="evidence" value="ECO:0007669"/>
    <property type="project" value="TreeGrafter"/>
</dbReference>
<evidence type="ECO:0000256" key="6">
    <source>
        <dbReference type="ARBA" id="ARBA00022679"/>
    </source>
</evidence>
<evidence type="ECO:0000256" key="4">
    <source>
        <dbReference type="ARBA" id="ARBA00010323"/>
    </source>
</evidence>
<keyword evidence="5" id="KW-0444">Lipid biosynthesis</keyword>
<reference evidence="20" key="1">
    <citation type="submission" date="2022-01" db="EMBL/GenBank/DDBJ databases">
        <title>Genome Sequence Resource for Two Populations of Ditylenchus destructor, the Migratory Endoparasitic Phytonematode.</title>
        <authorList>
            <person name="Zhang H."/>
            <person name="Lin R."/>
            <person name="Xie B."/>
        </authorList>
    </citation>
    <scope>NUCLEOTIDE SEQUENCE</scope>
    <source>
        <strain evidence="20">BazhouSP</strain>
    </source>
</reference>
<accession>A0AAD4N672</accession>
<dbReference type="AlphaFoldDB" id="A0AAD4N672"/>
<dbReference type="EC" id="2.3.1.n6" evidence="17"/>
<dbReference type="PANTHER" id="PTHR13906">
    <property type="entry name" value="PORCUPINE"/>
    <property type="match status" value="1"/>
</dbReference>
<evidence type="ECO:0000256" key="16">
    <source>
        <dbReference type="ARBA" id="ARBA00026120"/>
    </source>
</evidence>
<evidence type="ECO:0000256" key="11">
    <source>
        <dbReference type="ARBA" id="ARBA00023136"/>
    </source>
</evidence>
<evidence type="ECO:0000256" key="5">
    <source>
        <dbReference type="ARBA" id="ARBA00022516"/>
    </source>
</evidence>
<evidence type="ECO:0000256" key="18">
    <source>
        <dbReference type="ARBA" id="ARBA00039721"/>
    </source>
</evidence>
<comment type="similarity">
    <text evidence="4">Belongs to the membrane-bound acyltransferase family.</text>
</comment>
<evidence type="ECO:0000256" key="10">
    <source>
        <dbReference type="ARBA" id="ARBA00023098"/>
    </source>
</evidence>
<evidence type="ECO:0000256" key="7">
    <source>
        <dbReference type="ARBA" id="ARBA00022692"/>
    </source>
</evidence>
<dbReference type="InterPro" id="IPR004299">
    <property type="entry name" value="MBOAT_fam"/>
</dbReference>
<evidence type="ECO:0000256" key="9">
    <source>
        <dbReference type="ARBA" id="ARBA00022989"/>
    </source>
</evidence>
<keyword evidence="7 19" id="KW-0812">Transmembrane</keyword>
<organism evidence="20 21">
    <name type="scientific">Ditylenchus destructor</name>
    <dbReference type="NCBI Taxonomy" id="166010"/>
    <lineage>
        <taxon>Eukaryota</taxon>
        <taxon>Metazoa</taxon>
        <taxon>Ecdysozoa</taxon>
        <taxon>Nematoda</taxon>
        <taxon>Chromadorea</taxon>
        <taxon>Rhabditida</taxon>
        <taxon>Tylenchina</taxon>
        <taxon>Tylenchomorpha</taxon>
        <taxon>Sphaerularioidea</taxon>
        <taxon>Anguinidae</taxon>
        <taxon>Anguininae</taxon>
        <taxon>Ditylenchus</taxon>
    </lineage>
</organism>
<dbReference type="GO" id="GO:0016020">
    <property type="term" value="C:membrane"/>
    <property type="evidence" value="ECO:0007669"/>
    <property type="project" value="UniProtKB-SubCell"/>
</dbReference>
<feature type="transmembrane region" description="Helical" evidence="19">
    <location>
        <begin position="376"/>
        <end position="396"/>
    </location>
</feature>